<evidence type="ECO:0000256" key="7">
    <source>
        <dbReference type="ARBA" id="ARBA00023034"/>
    </source>
</evidence>
<dbReference type="Proteomes" id="UP000747399">
    <property type="component" value="Unassembled WGS sequence"/>
</dbReference>
<evidence type="ECO:0000313" key="10">
    <source>
        <dbReference type="EMBL" id="GIL51601.1"/>
    </source>
</evidence>
<organism evidence="10 11">
    <name type="scientific">Volvox africanus</name>
    <dbReference type="NCBI Taxonomy" id="51714"/>
    <lineage>
        <taxon>Eukaryota</taxon>
        <taxon>Viridiplantae</taxon>
        <taxon>Chlorophyta</taxon>
        <taxon>core chlorophytes</taxon>
        <taxon>Chlorophyceae</taxon>
        <taxon>CS clade</taxon>
        <taxon>Chlamydomonadales</taxon>
        <taxon>Volvocaceae</taxon>
        <taxon>Volvox</taxon>
    </lineage>
</organism>
<accession>A0A8J4B4R2</accession>
<gene>
    <name evidence="10" type="ORF">Vafri_7555</name>
</gene>
<dbReference type="PANTHER" id="PTHR13572:SF4">
    <property type="entry name" value="RE57134P"/>
    <property type="match status" value="1"/>
</dbReference>
<evidence type="ECO:0000256" key="3">
    <source>
        <dbReference type="ARBA" id="ARBA00022692"/>
    </source>
</evidence>
<keyword evidence="11" id="KW-1185">Reference proteome</keyword>
<comment type="caution">
    <text evidence="10">The sequence shown here is derived from an EMBL/GenBank/DDBJ whole genome shotgun (WGS) entry which is preliminary data.</text>
</comment>
<dbReference type="Pfam" id="PF16317">
    <property type="entry name" value="Glyco_hydro_99"/>
    <property type="match status" value="1"/>
</dbReference>
<dbReference type="Gene3D" id="3.20.20.80">
    <property type="entry name" value="Glycosidases"/>
    <property type="match status" value="1"/>
</dbReference>
<comment type="similarity">
    <text evidence="2">Belongs to the glycosyl hydrolase 99 family.</text>
</comment>
<protein>
    <submittedName>
        <fullName evidence="10">Uncharacterized protein</fullName>
    </submittedName>
</protein>
<dbReference type="CDD" id="cd11574">
    <property type="entry name" value="GH99"/>
    <property type="match status" value="1"/>
</dbReference>
<keyword evidence="3" id="KW-0812">Transmembrane</keyword>
<evidence type="ECO:0000256" key="1">
    <source>
        <dbReference type="ARBA" id="ARBA00004323"/>
    </source>
</evidence>
<sequence length="431" mass="48980">MTIICYFNAFKFSEIMRTAVSVLVITALAMLARQTEGSEVAPMYRVHAFYYMWYTEPRAGGWTHWDHEVLPHWDANIKGKFPHGIRFEPPDCLHSPYYPLRGPYSSMDRELIQQHLKEMEAYGIGVLVASWWGPPWRKGSHDTQMVNTDKRLEQVIREIEETGSPVRVAFHLEPYEGRTKEHVYEDLTYLTKKYMGTHALLRVNGQPVYYVYDSYKLPPGDWAQLLVRNDGPWNVRGTPQDGLFLGLWLDKDDGEQHILPAGFDGFYTYFSSDQVSYGSRVENWPLMQMWAIGRNKLFVPSVGPGYNDAKIRPWNKVSQRTRGDGGSYRTYWAAALGVGAQVVSITSYNEWGEGTQIEPAIPREPRDGCQYLSYEPNSPYLYMEITRNSSRELGRLIASGEKGMCTMGIGGDANNAGGSESSEGADNVSDK</sequence>
<evidence type="ECO:0000313" key="11">
    <source>
        <dbReference type="Proteomes" id="UP000747399"/>
    </source>
</evidence>
<keyword evidence="6" id="KW-1133">Transmembrane helix</keyword>
<evidence type="ECO:0000256" key="4">
    <source>
        <dbReference type="ARBA" id="ARBA00022801"/>
    </source>
</evidence>
<proteinExistence type="inferred from homology"/>
<keyword evidence="5" id="KW-0735">Signal-anchor</keyword>
<dbReference type="GO" id="GO:0000139">
    <property type="term" value="C:Golgi membrane"/>
    <property type="evidence" value="ECO:0007669"/>
    <property type="project" value="UniProtKB-SubCell"/>
</dbReference>
<dbReference type="PANTHER" id="PTHR13572">
    <property type="entry name" value="ENDO-ALPHA-1,2-MANNOSIDASE"/>
    <property type="match status" value="1"/>
</dbReference>
<keyword evidence="4" id="KW-0378">Hydrolase</keyword>
<comment type="subcellular location">
    <subcellularLocation>
        <location evidence="1">Golgi apparatus membrane</location>
        <topology evidence="1">Single-pass type II membrane protein</topology>
    </subcellularLocation>
</comment>
<evidence type="ECO:0000256" key="8">
    <source>
        <dbReference type="ARBA" id="ARBA00023136"/>
    </source>
</evidence>
<reference evidence="10" key="1">
    <citation type="journal article" date="2021" name="Proc. Natl. Acad. Sci. U.S.A.">
        <title>Three genomes in the algal genus Volvox reveal the fate of a haploid sex-determining region after a transition to homothallism.</title>
        <authorList>
            <person name="Yamamoto K."/>
            <person name="Hamaji T."/>
            <person name="Kawai-Toyooka H."/>
            <person name="Matsuzaki R."/>
            <person name="Takahashi F."/>
            <person name="Nishimura Y."/>
            <person name="Kawachi M."/>
            <person name="Noguchi H."/>
            <person name="Minakuchi Y."/>
            <person name="Umen J.G."/>
            <person name="Toyoda A."/>
            <person name="Nozaki H."/>
        </authorList>
    </citation>
    <scope>NUCLEOTIDE SEQUENCE</scope>
    <source>
        <strain evidence="10">NIES-3780</strain>
    </source>
</reference>
<evidence type="ECO:0000256" key="5">
    <source>
        <dbReference type="ARBA" id="ARBA00022968"/>
    </source>
</evidence>
<name>A0A8J4B4R2_9CHLO</name>
<dbReference type="GO" id="GO:0004559">
    <property type="term" value="F:alpha-mannosidase activity"/>
    <property type="evidence" value="ECO:0007669"/>
    <property type="project" value="TreeGrafter"/>
</dbReference>
<dbReference type="InterPro" id="IPR026071">
    <property type="entry name" value="Glyco_Hydrolase_99"/>
</dbReference>
<keyword evidence="7" id="KW-0333">Golgi apparatus</keyword>
<evidence type="ECO:0000256" key="9">
    <source>
        <dbReference type="SAM" id="MobiDB-lite"/>
    </source>
</evidence>
<feature type="region of interest" description="Disordered" evidence="9">
    <location>
        <begin position="411"/>
        <end position="431"/>
    </location>
</feature>
<dbReference type="EMBL" id="BNCO01000011">
    <property type="protein sequence ID" value="GIL51601.1"/>
    <property type="molecule type" value="Genomic_DNA"/>
</dbReference>
<keyword evidence="8" id="KW-0472">Membrane</keyword>
<evidence type="ECO:0000256" key="6">
    <source>
        <dbReference type="ARBA" id="ARBA00022989"/>
    </source>
</evidence>
<evidence type="ECO:0000256" key="2">
    <source>
        <dbReference type="ARBA" id="ARBA00009559"/>
    </source>
</evidence>
<dbReference type="AlphaFoldDB" id="A0A8J4B4R2"/>